<dbReference type="PANTHER" id="PTHR48261:SF2">
    <property type="entry name" value="ACETYLGLUCOSAMINYLTRANSFERASE"/>
    <property type="match status" value="1"/>
</dbReference>
<comment type="caution">
    <text evidence="7">The sequence shown here is derived from an EMBL/GenBank/DDBJ whole genome shotgun (WGS) entry which is preliminary data.</text>
</comment>
<evidence type="ECO:0000256" key="5">
    <source>
        <dbReference type="SAM" id="SignalP"/>
    </source>
</evidence>
<dbReference type="InterPro" id="IPR004263">
    <property type="entry name" value="Exostosin"/>
</dbReference>
<evidence type="ECO:0000256" key="4">
    <source>
        <dbReference type="ARBA" id="ARBA00023157"/>
    </source>
</evidence>
<evidence type="ECO:0000256" key="1">
    <source>
        <dbReference type="ARBA" id="ARBA00004370"/>
    </source>
</evidence>
<name>A0A2S9ZYH9_RHOTO</name>
<keyword evidence="4" id="KW-1015">Disulfide bond</keyword>
<dbReference type="Gene3D" id="3.90.550.10">
    <property type="entry name" value="Spore Coat Polysaccharide Biosynthesis Protein SpsA, Chain A"/>
    <property type="match status" value="2"/>
</dbReference>
<organism evidence="7 8">
    <name type="scientific">Rhodotorula toruloides</name>
    <name type="common">Yeast</name>
    <name type="synonym">Rhodosporidium toruloides</name>
    <dbReference type="NCBI Taxonomy" id="5286"/>
    <lineage>
        <taxon>Eukaryota</taxon>
        <taxon>Fungi</taxon>
        <taxon>Dikarya</taxon>
        <taxon>Basidiomycota</taxon>
        <taxon>Pucciniomycotina</taxon>
        <taxon>Microbotryomycetes</taxon>
        <taxon>Sporidiobolales</taxon>
        <taxon>Sporidiobolaceae</taxon>
        <taxon>Rhodotorula</taxon>
    </lineage>
</organism>
<sequence>MLLRTTRSVRHRLRLVLCLAVVLAVAGRWGWRQPDQAARICLVGNAETAAKALAVYRQWDGAFPAAFYVWGEREADGEMRLQEEMRRVALLRPRRGERALPFADGMYASVNEVTSRQRCDYIFTHDDDLEFRLAPFATYYDPSAPRGNLAAELQYLLDVYRPAIAGFPWQVGDERFEGMKALKEEYETEEVAPLTGFDNGMVVYHRSILPLFFPFSPQGEGGFTGKWTLGAHFLQAGCFGSSLMFGPLIFREHALRLNTLPYDNTVNMDNIPKGQGKTEIRNGLAYVPSSRHPYEYPLNDAYMSFLSSGLRDRKQPWGRALGPKDVFVPQVWLDGDYEPDWILDRIDEFYDVRHESLSRTRFIRSIEPAKLEAIAARNPPRVSFRIIIFTKNRLRSFQRCWASVRKALPIEDADVHVEVHLDFDPFMTRFDRDEYDSFLELIKRNPGPARSVAVIKSVQARGLRASILSSWTPNDNHEFAIFLEDDIEVSPHFLRYAQNMVDAYVYRDHADHRLSAISLYNIRYNEAIESFVSVENGNRPYIYQQAQSWGAVFLPEPWRRFLTYVKRFPAGKDPLVPDSLTNRWPYAQSWKKYYMRFMAEEGGYVIYPNLPGGESYSTNHVEVGTNDKVSQTDERRTIHAKFRVPLLPREADFGSLQVYPPLSSLEVYTMQHQPLEHVNLFARGTEHVESFDKCTMIMTVYSRVETFRDRIEHYHTLDRLGQILIVWNNVDYPPPAILPDDYAIPVEILEMDRNSLNNRFFPWPQIKYSCVINMAHWDMPHEHIKYAVDVWKGHFWDHLVGFYHQGRNHVVRRIDGKDVTLYSSTFLSPQLLAGKKPFYSIVLPSGFIYHRKYLDMYTHQLPREARDYVDEVANCDDLLFNFMMANATGTGPALIEAWASMVLDLGNAGLWSRPTHMGVRTECMARFEQIFGRNPLKYTTTLFPVQHQTTVPGLHHYTMSDTIPFDYPCNKTVYETSQQCAFVMDEEYWDQAGGWV</sequence>
<evidence type="ECO:0000256" key="3">
    <source>
        <dbReference type="ARBA" id="ARBA00023136"/>
    </source>
</evidence>
<dbReference type="PANTHER" id="PTHR48261">
    <property type="entry name" value="ACETYLGLUCOSAMINYLTRANSFERASE"/>
    <property type="match status" value="1"/>
</dbReference>
<evidence type="ECO:0000313" key="7">
    <source>
        <dbReference type="EMBL" id="PRQ70816.1"/>
    </source>
</evidence>
<dbReference type="Proteomes" id="UP000239560">
    <property type="component" value="Unassembled WGS sequence"/>
</dbReference>
<gene>
    <name evidence="7" type="ORF">AAT19DRAFT_10973</name>
</gene>
<dbReference type="InterPro" id="IPR029044">
    <property type="entry name" value="Nucleotide-diphossugar_trans"/>
</dbReference>
<dbReference type="GO" id="GO:0016757">
    <property type="term" value="F:glycosyltransferase activity"/>
    <property type="evidence" value="ECO:0007669"/>
    <property type="project" value="InterPro"/>
</dbReference>
<comment type="subcellular location">
    <subcellularLocation>
        <location evidence="1">Membrane</location>
    </subcellularLocation>
</comment>
<keyword evidence="2 7" id="KW-0808">Transferase</keyword>
<dbReference type="OrthoDB" id="2014201at2759"/>
<keyword evidence="3" id="KW-0472">Membrane</keyword>
<feature type="signal peptide" evidence="5">
    <location>
        <begin position="1"/>
        <end position="26"/>
    </location>
</feature>
<evidence type="ECO:0000259" key="6">
    <source>
        <dbReference type="Pfam" id="PF09258"/>
    </source>
</evidence>
<feature type="domain" description="Glycosyl transferase 64" evidence="6">
    <location>
        <begin position="695"/>
        <end position="940"/>
    </location>
</feature>
<dbReference type="Pfam" id="PF09258">
    <property type="entry name" value="Glyco_transf_64"/>
    <property type="match status" value="1"/>
</dbReference>
<proteinExistence type="predicted"/>
<reference evidence="7 8" key="1">
    <citation type="journal article" date="2018" name="Elife">
        <title>Functional genomics of lipid metabolism in the oleaginous yeast Rhodosporidium toruloides.</title>
        <authorList>
            <person name="Coradetti S.T."/>
            <person name="Pinel D."/>
            <person name="Geiselman G."/>
            <person name="Ito M."/>
            <person name="Mondo S."/>
            <person name="Reilly M.C."/>
            <person name="Cheng Y.F."/>
            <person name="Bauer S."/>
            <person name="Grigoriev I."/>
            <person name="Gladden J.M."/>
            <person name="Simmons B.A."/>
            <person name="Brem R."/>
            <person name="Arkin A.P."/>
            <person name="Skerker J.M."/>
        </authorList>
    </citation>
    <scope>NUCLEOTIDE SEQUENCE [LARGE SCALE GENOMIC DNA]</scope>
    <source>
        <strain evidence="7 8">NBRC 0880</strain>
    </source>
</reference>
<dbReference type="AlphaFoldDB" id="A0A2S9ZYH9"/>
<dbReference type="EMBL" id="LCTV02000014">
    <property type="protein sequence ID" value="PRQ70816.1"/>
    <property type="molecule type" value="Genomic_DNA"/>
</dbReference>
<dbReference type="GO" id="GO:0016020">
    <property type="term" value="C:membrane"/>
    <property type="evidence" value="ECO:0007669"/>
    <property type="project" value="UniProtKB-SubCell"/>
</dbReference>
<protein>
    <submittedName>
        <fullName evidence="7">Glycosyl transferase family 64 domain-domain containing protein</fullName>
    </submittedName>
</protein>
<keyword evidence="5" id="KW-0732">Signal</keyword>
<evidence type="ECO:0000256" key="2">
    <source>
        <dbReference type="ARBA" id="ARBA00022679"/>
    </source>
</evidence>
<feature type="chain" id="PRO_5015480835" evidence="5">
    <location>
        <begin position="27"/>
        <end position="996"/>
    </location>
</feature>
<accession>A0A2S9ZYH9</accession>
<dbReference type="InterPro" id="IPR015338">
    <property type="entry name" value="GT64_dom"/>
</dbReference>
<evidence type="ECO:0000313" key="8">
    <source>
        <dbReference type="Proteomes" id="UP000239560"/>
    </source>
</evidence>
<dbReference type="SUPFAM" id="SSF53448">
    <property type="entry name" value="Nucleotide-diphospho-sugar transferases"/>
    <property type="match status" value="2"/>
</dbReference>